<dbReference type="GO" id="GO:0016020">
    <property type="term" value="C:membrane"/>
    <property type="evidence" value="ECO:0007669"/>
    <property type="project" value="UniProtKB-SubCell"/>
</dbReference>
<organism evidence="12 13">
    <name type="scientific">Acaromyces ingoldii</name>
    <dbReference type="NCBI Taxonomy" id="215250"/>
    <lineage>
        <taxon>Eukaryota</taxon>
        <taxon>Fungi</taxon>
        <taxon>Dikarya</taxon>
        <taxon>Basidiomycota</taxon>
        <taxon>Ustilaginomycotina</taxon>
        <taxon>Exobasidiomycetes</taxon>
        <taxon>Exobasidiales</taxon>
        <taxon>Cryptobasidiaceae</taxon>
        <taxon>Acaromyces</taxon>
    </lineage>
</organism>
<dbReference type="InterPro" id="IPR046342">
    <property type="entry name" value="CBS_dom_sf"/>
</dbReference>
<dbReference type="InterPro" id="IPR044751">
    <property type="entry name" value="Ion_transp-like_CBS"/>
</dbReference>
<proteinExistence type="predicted"/>
<dbReference type="PROSITE" id="PS51846">
    <property type="entry name" value="CNNM"/>
    <property type="match status" value="1"/>
</dbReference>
<evidence type="ECO:0000256" key="8">
    <source>
        <dbReference type="SAM" id="MobiDB-lite"/>
    </source>
</evidence>
<keyword evidence="6" id="KW-0129">CBS domain</keyword>
<feature type="domain" description="CBS" evidence="10">
    <location>
        <begin position="261"/>
        <end position="322"/>
    </location>
</feature>
<evidence type="ECO:0000256" key="7">
    <source>
        <dbReference type="PROSITE-ProRule" id="PRU01193"/>
    </source>
</evidence>
<dbReference type="GeneID" id="37046815"/>
<dbReference type="PANTHER" id="PTHR12064">
    <property type="entry name" value="METAL TRANSPORTER CNNM"/>
    <property type="match status" value="1"/>
</dbReference>
<evidence type="ECO:0000256" key="3">
    <source>
        <dbReference type="ARBA" id="ARBA00022737"/>
    </source>
</evidence>
<evidence type="ECO:0000256" key="2">
    <source>
        <dbReference type="ARBA" id="ARBA00022692"/>
    </source>
</evidence>
<dbReference type="InterPro" id="IPR002550">
    <property type="entry name" value="CNNM"/>
</dbReference>
<evidence type="ECO:0000256" key="5">
    <source>
        <dbReference type="ARBA" id="ARBA00023136"/>
    </source>
</evidence>
<feature type="compositionally biased region" description="Polar residues" evidence="8">
    <location>
        <begin position="510"/>
        <end position="538"/>
    </location>
</feature>
<keyword evidence="3" id="KW-0677">Repeat</keyword>
<dbReference type="Proteomes" id="UP000245768">
    <property type="component" value="Unassembled WGS sequence"/>
</dbReference>
<dbReference type="STRING" id="215250.A0A316YX82"/>
<keyword evidence="2 7" id="KW-0812">Transmembrane</keyword>
<dbReference type="Pfam" id="PF01595">
    <property type="entry name" value="CNNM"/>
    <property type="match status" value="1"/>
</dbReference>
<feature type="compositionally biased region" description="Polar residues" evidence="8">
    <location>
        <begin position="485"/>
        <end position="498"/>
    </location>
</feature>
<dbReference type="PROSITE" id="PS51371">
    <property type="entry name" value="CBS"/>
    <property type="match status" value="1"/>
</dbReference>
<dbReference type="RefSeq" id="XP_025379603.1">
    <property type="nucleotide sequence ID" value="XM_025524899.1"/>
</dbReference>
<evidence type="ECO:0000313" key="13">
    <source>
        <dbReference type="Proteomes" id="UP000245768"/>
    </source>
</evidence>
<dbReference type="Gene3D" id="3.10.580.10">
    <property type="entry name" value="CBS-domain"/>
    <property type="match status" value="1"/>
</dbReference>
<dbReference type="PANTHER" id="PTHR12064:SF97">
    <property type="entry name" value="METAL TRANSPORTER CNNM-5"/>
    <property type="match status" value="1"/>
</dbReference>
<gene>
    <name evidence="12" type="ORF">FA10DRAFT_300891</name>
</gene>
<dbReference type="FunFam" id="3.10.580.10:FF:000006">
    <property type="entry name" value="DUF21 and CBS domain protein"/>
    <property type="match status" value="1"/>
</dbReference>
<feature type="compositionally biased region" description="Polar residues" evidence="8">
    <location>
        <begin position="464"/>
        <end position="475"/>
    </location>
</feature>
<keyword evidence="13" id="KW-1185">Reference proteome</keyword>
<evidence type="ECO:0000313" key="12">
    <source>
        <dbReference type="EMBL" id="PWN92405.1"/>
    </source>
</evidence>
<feature type="compositionally biased region" description="Basic and acidic residues" evidence="8">
    <location>
        <begin position="499"/>
        <end position="509"/>
    </location>
</feature>
<evidence type="ECO:0000256" key="4">
    <source>
        <dbReference type="ARBA" id="ARBA00022989"/>
    </source>
</evidence>
<dbReference type="InParanoid" id="A0A316YX82"/>
<dbReference type="GO" id="GO:0030026">
    <property type="term" value="P:intracellular manganese ion homeostasis"/>
    <property type="evidence" value="ECO:0007669"/>
    <property type="project" value="TreeGrafter"/>
</dbReference>
<feature type="transmembrane region" description="Helical" evidence="9">
    <location>
        <begin position="151"/>
        <end position="168"/>
    </location>
</feature>
<keyword evidence="5 7" id="KW-0472">Membrane</keyword>
<dbReference type="Pfam" id="PF00571">
    <property type="entry name" value="CBS"/>
    <property type="match status" value="1"/>
</dbReference>
<evidence type="ECO:0000256" key="1">
    <source>
        <dbReference type="ARBA" id="ARBA00004141"/>
    </source>
</evidence>
<evidence type="ECO:0000259" key="10">
    <source>
        <dbReference type="PROSITE" id="PS51371"/>
    </source>
</evidence>
<feature type="transmembrane region" description="Helical" evidence="9">
    <location>
        <begin position="124"/>
        <end position="145"/>
    </location>
</feature>
<feature type="region of interest" description="Disordered" evidence="8">
    <location>
        <begin position="462"/>
        <end position="574"/>
    </location>
</feature>
<feature type="compositionally biased region" description="Acidic residues" evidence="8">
    <location>
        <begin position="541"/>
        <end position="556"/>
    </location>
</feature>
<evidence type="ECO:0000259" key="11">
    <source>
        <dbReference type="PROSITE" id="PS51846"/>
    </source>
</evidence>
<dbReference type="InterPro" id="IPR045095">
    <property type="entry name" value="ACDP"/>
</dbReference>
<dbReference type="AlphaFoldDB" id="A0A316YX82"/>
<dbReference type="EMBL" id="KZ819635">
    <property type="protein sequence ID" value="PWN92405.1"/>
    <property type="molecule type" value="Genomic_DNA"/>
</dbReference>
<evidence type="ECO:0000256" key="6">
    <source>
        <dbReference type="PROSITE-ProRule" id="PRU00703"/>
    </source>
</evidence>
<sequence length="574" mass="61702">MSFTPGAGASTGTTRVAFAKLALVCTTAVGHALAAPLFPGSGDVGATRASHRPQEPQEPRTVGQLVVDCLSIAALVLGGGLCAGLTLSLMGLDSVNLQVLSTAGSETEKRNATKVLRLLERGRHWVLVVLLLSNVIVNEALPIFLSDFGGPAAVLTSTVLIVIFGEVLPQSICARYGLSIGAACAPFVWALMVILAPIAWPTAKLLDYSLGEDHGTTYKKAELKTFVSLHQQLGTENLNEDEVTIIRAVLDLNDKTVRDVMTPIADVFTLSGDTILNEEGVEKLVQSGYSRVPIYEKGKPDSIMGMLLVKDLITYDPEDGKMVSSFQLRPLPETGADMTLLSTLNYFQTGRSHMLLVSEHPGEPKGALGVVTLEDVVEELIGEEIIDETDVWVDVHNRIRVSRKPNEPAGGADLGPLVRGIIERRRLGGLKQRAPLRASFAGQGQGQGAAGKGVQDRVLIKRPTSPSSRSQSGATSGDGGFDRTLSWSSTNSPLSKSENLSRSHDEMMRSRSSTPTQQYFSTSSSDNKNAPHQPSMQPSLLDEEIREDPQVEAEADQGERKPLLDKRRRKNGQA</sequence>
<keyword evidence="4 7" id="KW-1133">Transmembrane helix</keyword>
<dbReference type="OrthoDB" id="5353557at2759"/>
<evidence type="ECO:0000256" key="9">
    <source>
        <dbReference type="SAM" id="Phobius"/>
    </source>
</evidence>
<comment type="subcellular location">
    <subcellularLocation>
        <location evidence="1">Membrane</location>
        <topology evidence="1">Multi-pass membrane protein</topology>
    </subcellularLocation>
</comment>
<dbReference type="GO" id="GO:0010960">
    <property type="term" value="P:magnesium ion homeostasis"/>
    <property type="evidence" value="ECO:0007669"/>
    <property type="project" value="InterPro"/>
</dbReference>
<dbReference type="CDD" id="cd04590">
    <property type="entry name" value="CBS_pair_CorC_HlyC_assoc"/>
    <property type="match status" value="1"/>
</dbReference>
<feature type="domain" description="CNNM transmembrane" evidence="11">
    <location>
        <begin position="61"/>
        <end position="242"/>
    </location>
</feature>
<name>A0A316YX82_9BASI</name>
<dbReference type="GO" id="GO:0005737">
    <property type="term" value="C:cytoplasm"/>
    <property type="evidence" value="ECO:0007669"/>
    <property type="project" value="TreeGrafter"/>
</dbReference>
<protein>
    <submittedName>
        <fullName evidence="12">DUF21-domain-containing protein</fullName>
    </submittedName>
</protein>
<dbReference type="InterPro" id="IPR000644">
    <property type="entry name" value="CBS_dom"/>
</dbReference>
<feature type="transmembrane region" description="Helical" evidence="9">
    <location>
        <begin position="180"/>
        <end position="200"/>
    </location>
</feature>
<accession>A0A316YX82</accession>
<reference evidence="12" key="1">
    <citation type="journal article" date="2018" name="Mol. Biol. Evol.">
        <title>Broad Genomic Sampling Reveals a Smut Pathogenic Ancestry of the Fungal Clade Ustilaginomycotina.</title>
        <authorList>
            <person name="Kijpornyongpan T."/>
            <person name="Mondo S.J."/>
            <person name="Barry K."/>
            <person name="Sandor L."/>
            <person name="Lee J."/>
            <person name="Lipzen A."/>
            <person name="Pangilinan J."/>
            <person name="LaButti K."/>
            <person name="Hainaut M."/>
            <person name="Henrissat B."/>
            <person name="Grigoriev I.V."/>
            <person name="Spatafora J.W."/>
            <person name="Aime M.C."/>
        </authorList>
    </citation>
    <scope>NUCLEOTIDE SEQUENCE [LARGE SCALE GENOMIC DNA]</scope>
    <source>
        <strain evidence="12">MCA 4198</strain>
    </source>
</reference>
<dbReference type="SUPFAM" id="SSF54631">
    <property type="entry name" value="CBS-domain pair"/>
    <property type="match status" value="1"/>
</dbReference>
<feature type="transmembrane region" description="Helical" evidence="9">
    <location>
        <begin position="70"/>
        <end position="92"/>
    </location>
</feature>